<accession>S7MLL3</accession>
<gene>
    <name evidence="1" type="ORF">D623_10010447</name>
</gene>
<name>S7MLL3_MYOBR</name>
<reference evidence="1 2" key="1">
    <citation type="journal article" date="2013" name="Nat. Commun.">
        <title>Genome analysis reveals insights into physiology and longevity of the Brandt's bat Myotis brandtii.</title>
        <authorList>
            <person name="Seim I."/>
            <person name="Fang X."/>
            <person name="Xiong Z."/>
            <person name="Lobanov A.V."/>
            <person name="Huang Z."/>
            <person name="Ma S."/>
            <person name="Feng Y."/>
            <person name="Turanov A.A."/>
            <person name="Zhu Y."/>
            <person name="Lenz T.L."/>
            <person name="Gerashchenko M.V."/>
            <person name="Fan D."/>
            <person name="Hee Yim S."/>
            <person name="Yao X."/>
            <person name="Jordan D."/>
            <person name="Xiong Y."/>
            <person name="Ma Y."/>
            <person name="Lyapunov A.N."/>
            <person name="Chen G."/>
            <person name="Kulakova O.I."/>
            <person name="Sun Y."/>
            <person name="Lee S.G."/>
            <person name="Bronson R.T."/>
            <person name="Moskalev A.A."/>
            <person name="Sunyaev S.R."/>
            <person name="Zhang G."/>
            <person name="Krogh A."/>
            <person name="Wang J."/>
            <person name="Gladyshev V.N."/>
        </authorList>
    </citation>
    <scope>NUCLEOTIDE SEQUENCE [LARGE SCALE GENOMIC DNA]</scope>
</reference>
<protein>
    <submittedName>
        <fullName evidence="1">Uncharacterized protein</fullName>
    </submittedName>
</protein>
<dbReference type="AlphaFoldDB" id="S7MLL3"/>
<keyword evidence="2" id="KW-1185">Reference proteome</keyword>
<dbReference type="EMBL" id="KE161542">
    <property type="protein sequence ID" value="EPQ04385.1"/>
    <property type="molecule type" value="Genomic_DNA"/>
</dbReference>
<proteinExistence type="predicted"/>
<evidence type="ECO:0000313" key="1">
    <source>
        <dbReference type="EMBL" id="EPQ04385.1"/>
    </source>
</evidence>
<dbReference type="Proteomes" id="UP000052978">
    <property type="component" value="Unassembled WGS sequence"/>
</dbReference>
<organism evidence="1 2">
    <name type="scientific">Myotis brandtii</name>
    <name type="common">Brandt's bat</name>
    <dbReference type="NCBI Taxonomy" id="109478"/>
    <lineage>
        <taxon>Eukaryota</taxon>
        <taxon>Metazoa</taxon>
        <taxon>Chordata</taxon>
        <taxon>Craniata</taxon>
        <taxon>Vertebrata</taxon>
        <taxon>Euteleostomi</taxon>
        <taxon>Mammalia</taxon>
        <taxon>Eutheria</taxon>
        <taxon>Laurasiatheria</taxon>
        <taxon>Chiroptera</taxon>
        <taxon>Yangochiroptera</taxon>
        <taxon>Vespertilionidae</taxon>
        <taxon>Myotis</taxon>
    </lineage>
</organism>
<evidence type="ECO:0000313" key="2">
    <source>
        <dbReference type="Proteomes" id="UP000052978"/>
    </source>
</evidence>
<sequence>MKLFTRDIHGTHKDIYVFPRKTWKGASMGPLGTSQSLTCFHSMPSRTSSNFFIYIRRRSSPMELKALGRMHLEHQDQEGGRKETLAEQVDLNTIDFVNKGKSYKSQSFSSYHIFYLRISILLQ</sequence>